<evidence type="ECO:0000259" key="1">
    <source>
        <dbReference type="Pfam" id="PF05193"/>
    </source>
</evidence>
<dbReference type="InterPro" id="IPR050361">
    <property type="entry name" value="MPP/UQCRC_Complex"/>
</dbReference>
<dbReference type="SUPFAM" id="SSF63411">
    <property type="entry name" value="LuxS/MPP-like metallohydrolase"/>
    <property type="match status" value="2"/>
</dbReference>
<dbReference type="InterPro" id="IPR007863">
    <property type="entry name" value="Peptidase_M16_C"/>
</dbReference>
<dbReference type="NCBIfam" id="NF047422">
    <property type="entry name" value="YfmF_fam"/>
    <property type="match status" value="1"/>
</dbReference>
<evidence type="ECO:0000313" key="2">
    <source>
        <dbReference type="EMBL" id="AQQ53702.1"/>
    </source>
</evidence>
<dbReference type="KEGG" id="pmar:B0X71_11835"/>
<keyword evidence="3" id="KW-1185">Reference proteome</keyword>
<dbReference type="GO" id="GO:0046872">
    <property type="term" value="F:metal ion binding"/>
    <property type="evidence" value="ECO:0007669"/>
    <property type="project" value="InterPro"/>
</dbReference>
<dbReference type="Gene3D" id="3.30.830.10">
    <property type="entry name" value="Metalloenzyme, LuxS/M16 peptidase-like"/>
    <property type="match status" value="2"/>
</dbReference>
<reference evidence="2 3" key="1">
    <citation type="submission" date="2017-02" db="EMBL/GenBank/DDBJ databases">
        <title>The complete genomic sequence of a novel cold adapted crude oil-degrading bacterium Planococcus qaidamina Y42.</title>
        <authorList>
            <person name="Yang R."/>
        </authorList>
    </citation>
    <scope>NUCLEOTIDE SEQUENCE [LARGE SCALE GENOMIC DNA]</scope>
    <source>
        <strain evidence="2 3">Y42</strain>
    </source>
</reference>
<dbReference type="Pfam" id="PF05193">
    <property type="entry name" value="Peptidase_M16_C"/>
    <property type="match status" value="1"/>
</dbReference>
<dbReference type="AlphaFoldDB" id="A0A1Q2L1E3"/>
<dbReference type="PANTHER" id="PTHR11851">
    <property type="entry name" value="METALLOPROTEASE"/>
    <property type="match status" value="1"/>
</dbReference>
<dbReference type="EMBL" id="CP019640">
    <property type="protein sequence ID" value="AQQ53702.1"/>
    <property type="molecule type" value="Genomic_DNA"/>
</dbReference>
<proteinExistence type="predicted"/>
<sequence>MFDTITITDGVNLHVNETKQFKTVSIAIKFKTGLTAGKAAARSVLANILQHSNENYPSHTALRMVLDDLYGTSLYIDATKRGSEHIVSLNVETVNDQYLSEDGVLEKVLNLMHLILFKPNFENDLFKETVFNREKNVVKQRIESIFDDKTRYAQHRLTELAFAGHPASISANGTITDVEVLTNEALRDVYRSMLTEDRIDIYTVGDLSAETVAAYIQRYFPFGSRTPESVQQHPEIPLPAAPRVTETEDMKQGKLHIAYTSPVTFRDEKFPVMQLMNGVFGGYAHSKLFSNVREKESMAYYVSSSYSSQFGLLFVLAGIDQAMDEKAVRLITEQLDDVKKGNISDEELGQTKALLTNQLKEALDSARGQIEIYDQYMNLTPEFESAYLIEKWQQVTKEEIADAANDLSLHMIYFLTGQEGEPNDE</sequence>
<organism evidence="2 3">
    <name type="scientific">Planococcus lenghuensis</name>
    <dbReference type="NCBI Taxonomy" id="2213202"/>
    <lineage>
        <taxon>Bacteria</taxon>
        <taxon>Bacillati</taxon>
        <taxon>Bacillota</taxon>
        <taxon>Bacilli</taxon>
        <taxon>Bacillales</taxon>
        <taxon>Caryophanaceae</taxon>
        <taxon>Planococcus</taxon>
    </lineage>
</organism>
<dbReference type="PANTHER" id="PTHR11851:SF186">
    <property type="entry name" value="INACTIVE METALLOPROTEASE YMFF-RELATED"/>
    <property type="match status" value="1"/>
</dbReference>
<gene>
    <name evidence="2" type="ORF">B0X71_11835</name>
</gene>
<accession>A0A1Q2L1E3</accession>
<dbReference type="OrthoDB" id="9762085at2"/>
<dbReference type="RefSeq" id="WP_077589600.1">
    <property type="nucleotide sequence ID" value="NZ_CP019640.1"/>
</dbReference>
<protein>
    <submittedName>
        <fullName evidence="2">Peptidase M16</fullName>
    </submittedName>
</protein>
<dbReference type="InterPro" id="IPR011249">
    <property type="entry name" value="Metalloenz_LuxS/M16"/>
</dbReference>
<dbReference type="Proteomes" id="UP000188184">
    <property type="component" value="Chromosome"/>
</dbReference>
<feature type="domain" description="Peptidase M16 C-terminal" evidence="1">
    <location>
        <begin position="181"/>
        <end position="354"/>
    </location>
</feature>
<name>A0A1Q2L1E3_9BACL</name>
<evidence type="ECO:0000313" key="3">
    <source>
        <dbReference type="Proteomes" id="UP000188184"/>
    </source>
</evidence>